<sequence>MLNFFGLQVTKRTALLCRFGLSTSDCRRQTERLTRVVNTHFECFQTKPFDDRIMQDEILKHTKKAFAVMSNSETSFGHKVKEVLLEIGIIVFAVSLSIWLHGWSEHRHQQAEAKAFLVDLKEDIKRDIENITTSKNRTAKNLKINLFMLSLTKARIDSLKKADASVSYKFEFSQTKLNNGTYEGFKSSGKIGSIEDKDLKKSILGYYQVTTPSLVEVEKLAANVDDKALSYVIDNPEKELVSYPKKESDKIIDPKFKNYLKLSTDYSQAMVNNYTEILKEANKLLAEIDKYNQ</sequence>
<reference evidence="1 2" key="1">
    <citation type="submission" date="2016-01" db="EMBL/GenBank/DDBJ databases">
        <authorList>
            <person name="Oliw E.H."/>
        </authorList>
    </citation>
    <scope>NUCLEOTIDE SEQUENCE [LARGE SCALE GENOMIC DNA]</scope>
    <source>
        <strain evidence="1 2">DY10</strain>
    </source>
</reference>
<dbReference type="Pfam" id="PF19578">
    <property type="entry name" value="DUF6090"/>
    <property type="match status" value="1"/>
</dbReference>
<keyword evidence="2" id="KW-1185">Reference proteome</keyword>
<evidence type="ECO:0000313" key="2">
    <source>
        <dbReference type="Proteomes" id="UP000187941"/>
    </source>
</evidence>
<dbReference type="EMBL" id="CP014263">
    <property type="protein sequence ID" value="AQG79206.1"/>
    <property type="molecule type" value="Genomic_DNA"/>
</dbReference>
<gene>
    <name evidence="1" type="ORF">AWR27_07630</name>
</gene>
<evidence type="ECO:0000313" key="1">
    <source>
        <dbReference type="EMBL" id="AQG79206.1"/>
    </source>
</evidence>
<name>A0A1P9WUY2_9BACT</name>
<accession>A0A1P9WUY2</accession>
<dbReference type="KEGG" id="smon:AWR27_07630"/>
<dbReference type="AlphaFoldDB" id="A0A1P9WUY2"/>
<dbReference type="InterPro" id="IPR045749">
    <property type="entry name" value="DUF6090"/>
</dbReference>
<protein>
    <submittedName>
        <fullName evidence="1">Uncharacterized protein</fullName>
    </submittedName>
</protein>
<organism evidence="1 2">
    <name type="scientific">Spirosoma montaniterrae</name>
    <dbReference type="NCBI Taxonomy" id="1178516"/>
    <lineage>
        <taxon>Bacteria</taxon>
        <taxon>Pseudomonadati</taxon>
        <taxon>Bacteroidota</taxon>
        <taxon>Cytophagia</taxon>
        <taxon>Cytophagales</taxon>
        <taxon>Cytophagaceae</taxon>
        <taxon>Spirosoma</taxon>
    </lineage>
</organism>
<proteinExistence type="predicted"/>
<dbReference type="Proteomes" id="UP000187941">
    <property type="component" value="Chromosome"/>
</dbReference>